<dbReference type="RefSeq" id="XP_056487563.1">
    <property type="nucleotide sequence ID" value="XM_056632012.1"/>
</dbReference>
<comment type="caution">
    <text evidence="2">The sequence shown here is derived from an EMBL/GenBank/DDBJ whole genome shotgun (WGS) entry which is preliminary data.</text>
</comment>
<dbReference type="Proteomes" id="UP001147747">
    <property type="component" value="Unassembled WGS sequence"/>
</dbReference>
<dbReference type="OrthoDB" id="4159814at2759"/>
<dbReference type="GeneID" id="81370992"/>
<evidence type="ECO:0000313" key="2">
    <source>
        <dbReference type="EMBL" id="KAJ5391885.1"/>
    </source>
</evidence>
<sequence>METTTSLFKRDGASQYSLYVFVIIVGCIAFVLIGSGIYQMYHGDDEENAYDLPYEQRKYMREVRQRNLNGMALACNRPDMVIPIAELNY</sequence>
<feature type="transmembrane region" description="Helical" evidence="1">
    <location>
        <begin position="16"/>
        <end position="38"/>
    </location>
</feature>
<gene>
    <name evidence="2" type="ORF">N7509_007375</name>
</gene>
<keyword evidence="1" id="KW-0472">Membrane</keyword>
<keyword evidence="1" id="KW-1133">Transmembrane helix</keyword>
<keyword evidence="1" id="KW-0812">Transmembrane</keyword>
<proteinExistence type="predicted"/>
<keyword evidence="3" id="KW-1185">Reference proteome</keyword>
<accession>A0A9W9VZ13</accession>
<evidence type="ECO:0000256" key="1">
    <source>
        <dbReference type="SAM" id="Phobius"/>
    </source>
</evidence>
<protein>
    <submittedName>
        <fullName evidence="2">Uncharacterized protein</fullName>
    </submittedName>
</protein>
<dbReference type="AlphaFoldDB" id="A0A9W9VZ13"/>
<dbReference type="EMBL" id="JAPZBU010000008">
    <property type="protein sequence ID" value="KAJ5391885.1"/>
    <property type="molecule type" value="Genomic_DNA"/>
</dbReference>
<reference evidence="2" key="2">
    <citation type="journal article" date="2023" name="IMA Fungus">
        <title>Comparative genomic study of the Penicillium genus elucidates a diverse pangenome and 15 lateral gene transfer events.</title>
        <authorList>
            <person name="Petersen C."/>
            <person name="Sorensen T."/>
            <person name="Nielsen M.R."/>
            <person name="Sondergaard T.E."/>
            <person name="Sorensen J.L."/>
            <person name="Fitzpatrick D.A."/>
            <person name="Frisvad J.C."/>
            <person name="Nielsen K.L."/>
        </authorList>
    </citation>
    <scope>NUCLEOTIDE SEQUENCE</scope>
    <source>
        <strain evidence="2">IBT 29677</strain>
    </source>
</reference>
<reference evidence="2" key="1">
    <citation type="submission" date="2022-12" db="EMBL/GenBank/DDBJ databases">
        <authorList>
            <person name="Petersen C."/>
        </authorList>
    </citation>
    <scope>NUCLEOTIDE SEQUENCE</scope>
    <source>
        <strain evidence="2">IBT 29677</strain>
    </source>
</reference>
<organism evidence="2 3">
    <name type="scientific">Penicillium cosmopolitanum</name>
    <dbReference type="NCBI Taxonomy" id="1131564"/>
    <lineage>
        <taxon>Eukaryota</taxon>
        <taxon>Fungi</taxon>
        <taxon>Dikarya</taxon>
        <taxon>Ascomycota</taxon>
        <taxon>Pezizomycotina</taxon>
        <taxon>Eurotiomycetes</taxon>
        <taxon>Eurotiomycetidae</taxon>
        <taxon>Eurotiales</taxon>
        <taxon>Aspergillaceae</taxon>
        <taxon>Penicillium</taxon>
    </lineage>
</organism>
<evidence type="ECO:0000313" key="3">
    <source>
        <dbReference type="Proteomes" id="UP001147747"/>
    </source>
</evidence>
<name>A0A9W9VZ13_9EURO</name>